<dbReference type="Proteomes" id="UP000499080">
    <property type="component" value="Unassembled WGS sequence"/>
</dbReference>
<keyword evidence="4 12" id="KW-0812">Transmembrane</keyword>
<protein>
    <submittedName>
        <fullName evidence="15">Delta(9)-fatty-acid desaturase fat-7</fullName>
    </submittedName>
</protein>
<keyword evidence="9" id="KW-0443">Lipid metabolism</keyword>
<keyword evidence="10 13" id="KW-0472">Membrane</keyword>
<gene>
    <name evidence="15" type="primary">fat-7_2</name>
    <name evidence="15" type="ORF">AVEN_273514_1</name>
</gene>
<evidence type="ECO:0000256" key="8">
    <source>
        <dbReference type="ARBA" id="ARBA00023004"/>
    </source>
</evidence>
<feature type="transmembrane region" description="Helical" evidence="13">
    <location>
        <begin position="106"/>
        <end position="128"/>
    </location>
</feature>
<evidence type="ECO:0000256" key="13">
    <source>
        <dbReference type="SAM" id="Phobius"/>
    </source>
</evidence>
<evidence type="ECO:0000256" key="3">
    <source>
        <dbReference type="ARBA" id="ARBA00022516"/>
    </source>
</evidence>
<dbReference type="GO" id="GO:0005789">
    <property type="term" value="C:endoplasmic reticulum membrane"/>
    <property type="evidence" value="ECO:0007669"/>
    <property type="project" value="TreeGrafter"/>
</dbReference>
<keyword evidence="6 13" id="KW-1133">Transmembrane helix</keyword>
<dbReference type="PANTHER" id="PTHR11351:SF31">
    <property type="entry name" value="DESATURASE 1, ISOFORM A-RELATED"/>
    <property type="match status" value="1"/>
</dbReference>
<dbReference type="PRINTS" id="PR00075">
    <property type="entry name" value="FACDDSATRASE"/>
</dbReference>
<dbReference type="InterPro" id="IPR005804">
    <property type="entry name" value="FA_desaturase_dom"/>
</dbReference>
<evidence type="ECO:0000256" key="1">
    <source>
        <dbReference type="ARBA" id="ARBA00004141"/>
    </source>
</evidence>
<dbReference type="AlphaFoldDB" id="A0A4Y2H5B1"/>
<dbReference type="GO" id="GO:0006636">
    <property type="term" value="P:unsaturated fatty acid biosynthetic process"/>
    <property type="evidence" value="ECO:0007669"/>
    <property type="project" value="TreeGrafter"/>
</dbReference>
<evidence type="ECO:0000256" key="10">
    <source>
        <dbReference type="ARBA" id="ARBA00023136"/>
    </source>
</evidence>
<dbReference type="Pfam" id="PF00487">
    <property type="entry name" value="FA_desaturase"/>
    <property type="match status" value="1"/>
</dbReference>
<evidence type="ECO:0000259" key="14">
    <source>
        <dbReference type="Pfam" id="PF00487"/>
    </source>
</evidence>
<evidence type="ECO:0000256" key="12">
    <source>
        <dbReference type="RuleBase" id="RU000581"/>
    </source>
</evidence>
<keyword evidence="8" id="KW-0408">Iron</keyword>
<dbReference type="GO" id="GO:0005506">
    <property type="term" value="F:iron ion binding"/>
    <property type="evidence" value="ECO:0007669"/>
    <property type="project" value="TreeGrafter"/>
</dbReference>
<evidence type="ECO:0000256" key="9">
    <source>
        <dbReference type="ARBA" id="ARBA00023098"/>
    </source>
</evidence>
<evidence type="ECO:0000313" key="16">
    <source>
        <dbReference type="Proteomes" id="UP000499080"/>
    </source>
</evidence>
<keyword evidence="11 12" id="KW-0275">Fatty acid biosynthesis</keyword>
<evidence type="ECO:0000256" key="2">
    <source>
        <dbReference type="ARBA" id="ARBA00009295"/>
    </source>
</evidence>
<evidence type="ECO:0000256" key="6">
    <source>
        <dbReference type="ARBA" id="ARBA00022989"/>
    </source>
</evidence>
<evidence type="ECO:0000256" key="11">
    <source>
        <dbReference type="ARBA" id="ARBA00023160"/>
    </source>
</evidence>
<sequence>MKETIFRWCRDHRVHHKYIETNADPHNIKRGFFFAHIGWLMCKKHPAVYAAGRKLPMDDLLADPVVRFNTKYFYPMFLFFCFIFPTVIPVYFWSENWLDAFCVAGVLRYVFQLHCIFTTNSLAHMFGYRPFDKNIDARDSLFYDSIFPGEGDHNFHHTFPRDYKAKEHGFSLNTGRFFIELMALFGQAYDLKVFC</sequence>
<feature type="transmembrane region" description="Helical" evidence="13">
    <location>
        <begin position="72"/>
        <end position="94"/>
    </location>
</feature>
<dbReference type="CDD" id="cd03505">
    <property type="entry name" value="Delta9-FADS-like"/>
    <property type="match status" value="1"/>
</dbReference>
<accession>A0A4Y2H5B1</accession>
<evidence type="ECO:0000256" key="4">
    <source>
        <dbReference type="ARBA" id="ARBA00022692"/>
    </source>
</evidence>
<evidence type="ECO:0000313" key="15">
    <source>
        <dbReference type="EMBL" id="GBM60205.1"/>
    </source>
</evidence>
<dbReference type="EMBL" id="BGPR01001716">
    <property type="protein sequence ID" value="GBM60205.1"/>
    <property type="molecule type" value="Genomic_DNA"/>
</dbReference>
<dbReference type="GO" id="GO:0004768">
    <property type="term" value="F:stearoyl-CoA 9-desaturase activity"/>
    <property type="evidence" value="ECO:0007669"/>
    <property type="project" value="TreeGrafter"/>
</dbReference>
<comment type="subcellular location">
    <subcellularLocation>
        <location evidence="1">Membrane</location>
        <topology evidence="1">Multi-pass membrane protein</topology>
    </subcellularLocation>
</comment>
<dbReference type="OrthoDB" id="10260134at2759"/>
<comment type="similarity">
    <text evidence="2 12">Belongs to the fatty acid desaturase type 1 family.</text>
</comment>
<feature type="domain" description="Fatty acid desaturase" evidence="14">
    <location>
        <begin position="5"/>
        <end position="161"/>
    </location>
</feature>
<organism evidence="15 16">
    <name type="scientific">Araneus ventricosus</name>
    <name type="common">Orbweaver spider</name>
    <name type="synonym">Epeira ventricosa</name>
    <dbReference type="NCBI Taxonomy" id="182803"/>
    <lineage>
        <taxon>Eukaryota</taxon>
        <taxon>Metazoa</taxon>
        <taxon>Ecdysozoa</taxon>
        <taxon>Arthropoda</taxon>
        <taxon>Chelicerata</taxon>
        <taxon>Arachnida</taxon>
        <taxon>Araneae</taxon>
        <taxon>Araneomorphae</taxon>
        <taxon>Entelegynae</taxon>
        <taxon>Araneoidea</taxon>
        <taxon>Araneidae</taxon>
        <taxon>Araneus</taxon>
    </lineage>
</organism>
<evidence type="ECO:0000256" key="5">
    <source>
        <dbReference type="ARBA" id="ARBA00022832"/>
    </source>
</evidence>
<dbReference type="PANTHER" id="PTHR11351">
    <property type="entry name" value="ACYL-COA DESATURASE"/>
    <property type="match status" value="1"/>
</dbReference>
<keyword evidence="3 12" id="KW-0444">Lipid biosynthesis</keyword>
<keyword evidence="16" id="KW-1185">Reference proteome</keyword>
<comment type="domain">
    <text evidence="12">The histidine box domains are involved in binding the catalytic metal ions.</text>
</comment>
<keyword evidence="7 12" id="KW-0560">Oxidoreductase</keyword>
<keyword evidence="5" id="KW-0276">Fatty acid metabolism</keyword>
<reference evidence="15 16" key="1">
    <citation type="journal article" date="2019" name="Sci. Rep.">
        <title>Orb-weaving spider Araneus ventricosus genome elucidates the spidroin gene catalogue.</title>
        <authorList>
            <person name="Kono N."/>
            <person name="Nakamura H."/>
            <person name="Ohtoshi R."/>
            <person name="Moran D.A.P."/>
            <person name="Shinohara A."/>
            <person name="Yoshida Y."/>
            <person name="Fujiwara M."/>
            <person name="Mori M."/>
            <person name="Tomita M."/>
            <person name="Arakawa K."/>
        </authorList>
    </citation>
    <scope>NUCLEOTIDE SEQUENCE [LARGE SCALE GENOMIC DNA]</scope>
</reference>
<dbReference type="InterPro" id="IPR015876">
    <property type="entry name" value="Acyl-CoA_DS"/>
</dbReference>
<name>A0A4Y2H5B1_ARAVE</name>
<comment type="caution">
    <text evidence="15">The sequence shown here is derived from an EMBL/GenBank/DDBJ whole genome shotgun (WGS) entry which is preliminary data.</text>
</comment>
<proteinExistence type="inferred from homology"/>
<comment type="cofactor">
    <cofactor evidence="12">
        <name>Fe(2+)</name>
        <dbReference type="ChEBI" id="CHEBI:29033"/>
    </cofactor>
</comment>
<evidence type="ECO:0000256" key="7">
    <source>
        <dbReference type="ARBA" id="ARBA00023002"/>
    </source>
</evidence>